<dbReference type="GO" id="GO:0004618">
    <property type="term" value="F:phosphoglycerate kinase activity"/>
    <property type="evidence" value="ECO:0007669"/>
    <property type="project" value="UniProtKB-EC"/>
</dbReference>
<evidence type="ECO:0000256" key="3">
    <source>
        <dbReference type="ARBA" id="ARBA00011245"/>
    </source>
</evidence>
<evidence type="ECO:0000256" key="7">
    <source>
        <dbReference type="ARBA" id="ARBA00022777"/>
    </source>
</evidence>
<evidence type="ECO:0000256" key="8">
    <source>
        <dbReference type="ARBA" id="ARBA00022840"/>
    </source>
</evidence>
<comment type="catalytic activity">
    <reaction evidence="1 9 10">
        <text>(2R)-3-phosphoglycerate + ATP = (2R)-3-phospho-glyceroyl phosphate + ADP</text>
        <dbReference type="Rhea" id="RHEA:14801"/>
        <dbReference type="ChEBI" id="CHEBI:30616"/>
        <dbReference type="ChEBI" id="CHEBI:57604"/>
        <dbReference type="ChEBI" id="CHEBI:58272"/>
        <dbReference type="ChEBI" id="CHEBI:456216"/>
        <dbReference type="EC" id="2.7.2.3"/>
    </reaction>
</comment>
<keyword evidence="6 9" id="KW-0547">Nucleotide-binding</keyword>
<feature type="binding site" evidence="9">
    <location>
        <begin position="62"/>
        <end position="65"/>
    </location>
    <ligand>
        <name>substrate</name>
    </ligand>
</feature>
<feature type="binding site" evidence="9">
    <location>
        <position position="151"/>
    </location>
    <ligand>
        <name>substrate</name>
    </ligand>
</feature>
<keyword evidence="5 9" id="KW-0808">Transferase</keyword>
<dbReference type="HAMAP" id="MF_00145">
    <property type="entry name" value="Phosphoglyc_kinase"/>
    <property type="match status" value="1"/>
</dbReference>
<comment type="subunit">
    <text evidence="3 9">Monomer.</text>
</comment>
<evidence type="ECO:0000313" key="11">
    <source>
        <dbReference type="EMBL" id="MDO7842469.1"/>
    </source>
</evidence>
<accession>A0ABT8ZY34</accession>
<keyword evidence="9" id="KW-0963">Cytoplasm</keyword>
<name>A0ABT8ZY34_9SPHN</name>
<keyword evidence="12" id="KW-1185">Reference proteome</keyword>
<dbReference type="InterPro" id="IPR015824">
    <property type="entry name" value="Phosphoglycerate_kinase_N"/>
</dbReference>
<feature type="binding site" evidence="9">
    <location>
        <position position="39"/>
    </location>
    <ligand>
        <name>substrate</name>
    </ligand>
</feature>
<dbReference type="PROSITE" id="PS00111">
    <property type="entry name" value="PGLYCERATE_KINASE"/>
    <property type="match status" value="1"/>
</dbReference>
<dbReference type="SUPFAM" id="SSF53748">
    <property type="entry name" value="Phosphoglycerate kinase"/>
    <property type="match status" value="1"/>
</dbReference>
<reference evidence="11" key="1">
    <citation type="submission" date="2023-07" db="EMBL/GenBank/DDBJ databases">
        <authorList>
            <person name="Kim M.K."/>
        </authorList>
    </citation>
    <scope>NUCLEOTIDE SEQUENCE</scope>
    <source>
        <strain evidence="11">CA1-15</strain>
    </source>
</reference>
<evidence type="ECO:0000256" key="5">
    <source>
        <dbReference type="ARBA" id="ARBA00022679"/>
    </source>
</evidence>
<dbReference type="RefSeq" id="WP_304560931.1">
    <property type="nucleotide sequence ID" value="NZ_JAUQSZ010000005.1"/>
</dbReference>
<feature type="binding site" evidence="9">
    <location>
        <position position="118"/>
    </location>
    <ligand>
        <name>substrate</name>
    </ligand>
</feature>
<dbReference type="PANTHER" id="PTHR11406:SF23">
    <property type="entry name" value="PHOSPHOGLYCERATE KINASE 1, CHLOROPLASTIC-RELATED"/>
    <property type="match status" value="1"/>
</dbReference>
<dbReference type="Proteomes" id="UP001176468">
    <property type="component" value="Unassembled WGS sequence"/>
</dbReference>
<dbReference type="InterPro" id="IPR001576">
    <property type="entry name" value="Phosphoglycerate_kinase"/>
</dbReference>
<evidence type="ECO:0000256" key="6">
    <source>
        <dbReference type="ARBA" id="ARBA00022741"/>
    </source>
</evidence>
<dbReference type="PANTHER" id="PTHR11406">
    <property type="entry name" value="PHOSPHOGLYCERATE KINASE"/>
    <property type="match status" value="1"/>
</dbReference>
<keyword evidence="8 9" id="KW-0067">ATP-binding</keyword>
<comment type="caution">
    <text evidence="9">Lacks conserved residue(s) required for the propagation of feature annotation.</text>
</comment>
<comment type="similarity">
    <text evidence="2 9 10">Belongs to the phosphoglycerate kinase family.</text>
</comment>
<dbReference type="InterPro" id="IPR036043">
    <property type="entry name" value="Phosphoglycerate_kinase_sf"/>
</dbReference>
<dbReference type="Pfam" id="PF00162">
    <property type="entry name" value="PGK"/>
    <property type="match status" value="1"/>
</dbReference>
<evidence type="ECO:0000256" key="1">
    <source>
        <dbReference type="ARBA" id="ARBA00000642"/>
    </source>
</evidence>
<evidence type="ECO:0000256" key="10">
    <source>
        <dbReference type="RuleBase" id="RU000532"/>
    </source>
</evidence>
<evidence type="ECO:0000256" key="2">
    <source>
        <dbReference type="ARBA" id="ARBA00008982"/>
    </source>
</evidence>
<dbReference type="PRINTS" id="PR00477">
    <property type="entry name" value="PHGLYCKINASE"/>
</dbReference>
<comment type="pathway">
    <text evidence="9">Carbohydrate degradation; glycolysis; pyruvate from D-glyceraldehyde 3-phosphate: step 2/5.</text>
</comment>
<sequence>MARTFKTLDDMGDIAGKRVLVREDLNVPMADGAVTDDTRLRSTVPTVAELSDKGAIVLVLAHFGRPKGKRDPEMSLAMVTKPYSEVLGRPVRFIDWDGAEAAVATLLNGDIAVLENTRFHAGEEKNDSALIAEIAKLGDLYVNDAFSAAHRAHASTEGLAKVLPAFAGRAMECELDALDKALGTPEHPVAAVVGGAKVSSKLDVLKYLVAKVDHLIIGGGMANTFLAARGVDVGKSLCEHDLVGTAEEIFAAAEAANCTIHLPYDVVVSKEFAPNPPSLRTVNVHEVAADEMILDVGPAAVEALADVLKTCKTLVWNGPLGAFETPPFDAATVALARTAAALTQAGSLVSVAGGGDTVAALNQAGAGEDFTFVSTAGGAFLEWMEGKELPGVAALTR</sequence>
<dbReference type="Gene3D" id="3.40.50.1260">
    <property type="entry name" value="Phosphoglycerate kinase, N-terminal domain"/>
    <property type="match status" value="2"/>
</dbReference>
<evidence type="ECO:0000313" key="12">
    <source>
        <dbReference type="Proteomes" id="UP001176468"/>
    </source>
</evidence>
<dbReference type="PIRSF" id="PIRSF000724">
    <property type="entry name" value="Pgk"/>
    <property type="match status" value="1"/>
</dbReference>
<proteinExistence type="inferred from homology"/>
<evidence type="ECO:0000256" key="9">
    <source>
        <dbReference type="HAMAP-Rule" id="MF_00145"/>
    </source>
</evidence>
<comment type="caution">
    <text evidence="11">The sequence shown here is derived from an EMBL/GenBank/DDBJ whole genome shotgun (WGS) entry which is preliminary data.</text>
</comment>
<feature type="binding site" evidence="9">
    <location>
        <position position="324"/>
    </location>
    <ligand>
        <name>ATP</name>
        <dbReference type="ChEBI" id="CHEBI:30616"/>
    </ligand>
</feature>
<dbReference type="EC" id="2.7.2.3" evidence="4 9"/>
<feature type="binding site" evidence="9">
    <location>
        <begin position="354"/>
        <end position="357"/>
    </location>
    <ligand>
        <name>ATP</name>
        <dbReference type="ChEBI" id="CHEBI:30616"/>
    </ligand>
</feature>
<evidence type="ECO:0000256" key="4">
    <source>
        <dbReference type="ARBA" id="ARBA00013061"/>
    </source>
</evidence>
<protein>
    <recommendedName>
        <fullName evidence="4 9">Phosphoglycerate kinase</fullName>
        <ecNumber evidence="4 9">2.7.2.3</ecNumber>
    </recommendedName>
</protein>
<keyword evidence="7 9" id="KW-0418">Kinase</keyword>
<dbReference type="EMBL" id="JAUQSZ010000005">
    <property type="protein sequence ID" value="MDO7842469.1"/>
    <property type="molecule type" value="Genomic_DNA"/>
</dbReference>
<feature type="binding site" evidence="9">
    <location>
        <begin position="24"/>
        <end position="26"/>
    </location>
    <ligand>
        <name>substrate</name>
    </ligand>
</feature>
<keyword evidence="9" id="KW-0324">Glycolysis</keyword>
<feature type="binding site" evidence="9">
    <location>
        <position position="201"/>
    </location>
    <ligand>
        <name>ATP</name>
        <dbReference type="ChEBI" id="CHEBI:30616"/>
    </ligand>
</feature>
<organism evidence="11 12">
    <name type="scientific">Sphingomonas immobilis</name>
    <dbReference type="NCBI Taxonomy" id="3063997"/>
    <lineage>
        <taxon>Bacteria</taxon>
        <taxon>Pseudomonadati</taxon>
        <taxon>Pseudomonadota</taxon>
        <taxon>Alphaproteobacteria</taxon>
        <taxon>Sphingomonadales</taxon>
        <taxon>Sphingomonadaceae</taxon>
        <taxon>Sphingomonas</taxon>
    </lineage>
</organism>
<dbReference type="InterPro" id="IPR015911">
    <property type="entry name" value="Phosphoglycerate_kinase_CS"/>
</dbReference>
<comment type="subcellular location">
    <subcellularLocation>
        <location evidence="9">Cytoplasm</location>
    </subcellularLocation>
</comment>
<gene>
    <name evidence="9" type="primary">pgk</name>
    <name evidence="11" type="ORF">Q5H94_09020</name>
</gene>